<dbReference type="STRING" id="1121865.OMW_00636"/>
<proteinExistence type="predicted"/>
<dbReference type="PATRIC" id="fig|1121865.3.peg.626"/>
<organism evidence="2 3">
    <name type="scientific">Enterococcus columbae DSM 7374 = ATCC 51263</name>
    <dbReference type="NCBI Taxonomy" id="1121865"/>
    <lineage>
        <taxon>Bacteria</taxon>
        <taxon>Bacillati</taxon>
        <taxon>Bacillota</taxon>
        <taxon>Bacilli</taxon>
        <taxon>Lactobacillales</taxon>
        <taxon>Enterococcaceae</taxon>
        <taxon>Enterococcus</taxon>
    </lineage>
</organism>
<dbReference type="AlphaFoldDB" id="S0KU99"/>
<gene>
    <name evidence="2" type="ORF">I568_00568</name>
</gene>
<keyword evidence="3" id="KW-1185">Reference proteome</keyword>
<name>S0KU99_9ENTE</name>
<evidence type="ECO:0000313" key="3">
    <source>
        <dbReference type="Proteomes" id="UP000014113"/>
    </source>
</evidence>
<feature type="region of interest" description="Disordered" evidence="1">
    <location>
        <begin position="112"/>
        <end position="134"/>
    </location>
</feature>
<protein>
    <submittedName>
        <fullName evidence="2">Uncharacterized protein</fullName>
    </submittedName>
</protein>
<reference evidence="2 3" key="1">
    <citation type="submission" date="2013-03" db="EMBL/GenBank/DDBJ databases">
        <title>The Genome Sequence of Enterococcus columbae ATCC_51263 (PacBio/Illumina hybrid assembly).</title>
        <authorList>
            <consortium name="The Broad Institute Genomics Platform"/>
            <consortium name="The Broad Institute Genome Sequencing Center for Infectious Disease"/>
            <person name="Earl A."/>
            <person name="Russ C."/>
            <person name="Gilmore M."/>
            <person name="Surin D."/>
            <person name="Walker B."/>
            <person name="Young S."/>
            <person name="Zeng Q."/>
            <person name="Gargeya S."/>
            <person name="Fitzgerald M."/>
            <person name="Haas B."/>
            <person name="Abouelleil A."/>
            <person name="Allen A.W."/>
            <person name="Alvarado L."/>
            <person name="Arachchi H.M."/>
            <person name="Berlin A.M."/>
            <person name="Chapman S.B."/>
            <person name="Gainer-Dewar J."/>
            <person name="Goldberg J."/>
            <person name="Griggs A."/>
            <person name="Gujja S."/>
            <person name="Hansen M."/>
            <person name="Howarth C."/>
            <person name="Imamovic A."/>
            <person name="Ireland A."/>
            <person name="Larimer J."/>
            <person name="McCowan C."/>
            <person name="Murphy C."/>
            <person name="Pearson M."/>
            <person name="Poon T.W."/>
            <person name="Priest M."/>
            <person name="Roberts A."/>
            <person name="Saif S."/>
            <person name="Shea T."/>
            <person name="Sisk P."/>
            <person name="Sykes S."/>
            <person name="Wortman J."/>
            <person name="Nusbaum C."/>
            <person name="Birren B."/>
        </authorList>
    </citation>
    <scope>NUCLEOTIDE SEQUENCE [LARGE SCALE GENOMIC DNA]</scope>
    <source>
        <strain evidence="2 3">ATCC 51263</strain>
    </source>
</reference>
<accession>S0KU99</accession>
<dbReference type="RefSeq" id="WP_016182799.1">
    <property type="nucleotide sequence ID" value="NZ_JXKI01000006.1"/>
</dbReference>
<evidence type="ECO:0000256" key="1">
    <source>
        <dbReference type="SAM" id="MobiDB-lite"/>
    </source>
</evidence>
<evidence type="ECO:0000313" key="2">
    <source>
        <dbReference type="EMBL" id="EOW87524.1"/>
    </source>
</evidence>
<dbReference type="EMBL" id="ASWJ01000003">
    <property type="protein sequence ID" value="EOW87524.1"/>
    <property type="molecule type" value="Genomic_DNA"/>
</dbReference>
<dbReference type="Proteomes" id="UP000014113">
    <property type="component" value="Unassembled WGS sequence"/>
</dbReference>
<comment type="caution">
    <text evidence="2">The sequence shown here is derived from an EMBL/GenBank/DDBJ whole genome shotgun (WGS) entry which is preliminary data.</text>
</comment>
<sequence>MNVIQLKKERLSIKEIYKKCLLHLNILPSELKQLKEFDNRLSKEEKIQYRIESYQEILNEQKINYWQQELHDWIHSIEEGDTAHLMSKEYAQFATLVVEEAAKELQEEVEQVKEEEDGHSKMPLQMMQIMQSDN</sequence>